<comment type="catalytic activity">
    <reaction evidence="7">
        <text>a phosphate monoester + H2O = an alcohol + phosphate</text>
        <dbReference type="Rhea" id="RHEA:15017"/>
        <dbReference type="ChEBI" id="CHEBI:15377"/>
        <dbReference type="ChEBI" id="CHEBI:30879"/>
        <dbReference type="ChEBI" id="CHEBI:43474"/>
        <dbReference type="ChEBI" id="CHEBI:67140"/>
        <dbReference type="EC" id="3.1.3.2"/>
    </reaction>
</comment>
<organism evidence="9 10">
    <name type="scientific">Diploptera punctata</name>
    <name type="common">Pacific beetle cockroach</name>
    <dbReference type="NCBI Taxonomy" id="6984"/>
    <lineage>
        <taxon>Eukaryota</taxon>
        <taxon>Metazoa</taxon>
        <taxon>Ecdysozoa</taxon>
        <taxon>Arthropoda</taxon>
        <taxon>Hexapoda</taxon>
        <taxon>Insecta</taxon>
        <taxon>Pterygota</taxon>
        <taxon>Neoptera</taxon>
        <taxon>Polyneoptera</taxon>
        <taxon>Dictyoptera</taxon>
        <taxon>Blattodea</taxon>
        <taxon>Blaberoidea</taxon>
        <taxon>Blaberidae</taxon>
        <taxon>Diplopterinae</taxon>
        <taxon>Diploptera</taxon>
    </lineage>
</organism>
<dbReference type="GO" id="GO:0004726">
    <property type="term" value="F:non-membrane spanning protein tyrosine phosphatase activity"/>
    <property type="evidence" value="ECO:0007669"/>
    <property type="project" value="InterPro"/>
</dbReference>
<keyword evidence="10" id="KW-1185">Reference proteome</keyword>
<accession>A0AAD7ZX95</accession>
<dbReference type="SUPFAM" id="SSF52788">
    <property type="entry name" value="Phosphotyrosine protein phosphatases I"/>
    <property type="match status" value="1"/>
</dbReference>
<comment type="function">
    <text evidence="7">Acts on tyrosine phosphorylated proteins, low-MW aryl phosphates and natural and synthetic acyl phosphates.</text>
</comment>
<keyword evidence="4 7" id="KW-0378">Hydrolase</keyword>
<dbReference type="EC" id="3.1.3.48" evidence="7"/>
<feature type="active site" description="Proton donor" evidence="6">
    <location>
        <position position="127"/>
    </location>
</feature>
<feature type="domain" description="Phosphotyrosine protein phosphatase I" evidence="8">
    <location>
        <begin position="6"/>
        <end position="154"/>
    </location>
</feature>
<gene>
    <name evidence="9" type="ORF">L9F63_018130</name>
</gene>
<dbReference type="PANTHER" id="PTHR11717">
    <property type="entry name" value="LOW MOLECULAR WEIGHT PROTEIN TYROSINE PHOSPHATASE"/>
    <property type="match status" value="1"/>
</dbReference>
<evidence type="ECO:0000256" key="3">
    <source>
        <dbReference type="ARBA" id="ARBA00022490"/>
    </source>
</evidence>
<evidence type="ECO:0000256" key="4">
    <source>
        <dbReference type="ARBA" id="ARBA00022801"/>
    </source>
</evidence>
<dbReference type="FunFam" id="3.40.50.2300:FF:000105">
    <property type="entry name" value="Low molecular weight phosphotyrosine protein"/>
    <property type="match status" value="1"/>
</dbReference>
<reference evidence="9" key="2">
    <citation type="submission" date="2023-05" db="EMBL/GenBank/DDBJ databases">
        <authorList>
            <person name="Fouks B."/>
        </authorList>
    </citation>
    <scope>NUCLEOTIDE SEQUENCE</scope>
    <source>
        <strain evidence="9">Stay&amp;Tobe</strain>
        <tissue evidence="9">Testes</tissue>
    </source>
</reference>
<dbReference type="PRINTS" id="PR00719">
    <property type="entry name" value="LMWPTPASE"/>
</dbReference>
<comment type="caution">
    <text evidence="9">The sequence shown here is derived from an EMBL/GenBank/DDBJ whole genome shotgun (WGS) entry which is preliminary data.</text>
</comment>
<dbReference type="EMBL" id="JASPKZ010005677">
    <property type="protein sequence ID" value="KAJ9588474.1"/>
    <property type="molecule type" value="Genomic_DNA"/>
</dbReference>
<name>A0AAD7ZX95_DIPPU</name>
<dbReference type="Pfam" id="PF01451">
    <property type="entry name" value="LMWPc"/>
    <property type="match status" value="1"/>
</dbReference>
<evidence type="ECO:0000256" key="6">
    <source>
        <dbReference type="PIRSR" id="PIRSR617867-1"/>
    </source>
</evidence>
<evidence type="ECO:0000256" key="7">
    <source>
        <dbReference type="RuleBase" id="RU368115"/>
    </source>
</evidence>
<dbReference type="Proteomes" id="UP001233999">
    <property type="component" value="Unassembled WGS sequence"/>
</dbReference>
<dbReference type="PRINTS" id="PR00720">
    <property type="entry name" value="MAMMALPTPASE"/>
</dbReference>
<feature type="active site" description="Nucleophile" evidence="6">
    <location>
        <position position="12"/>
    </location>
</feature>
<dbReference type="InterPro" id="IPR023485">
    <property type="entry name" value="Ptyr_pPase"/>
</dbReference>
<keyword evidence="3 7" id="KW-0963">Cytoplasm</keyword>
<keyword evidence="5 7" id="KW-0904">Protein phosphatase</keyword>
<evidence type="ECO:0000256" key="1">
    <source>
        <dbReference type="ARBA" id="ARBA00004496"/>
    </source>
</evidence>
<dbReference type="PANTHER" id="PTHR11717:SF7">
    <property type="entry name" value="LOW MOLECULAR WEIGHT PHOSPHOTYROSINE PROTEIN PHOSPHATASE"/>
    <property type="match status" value="1"/>
</dbReference>
<dbReference type="InterPro" id="IPR050438">
    <property type="entry name" value="LMW_PTPase"/>
</dbReference>
<dbReference type="InterPro" id="IPR017867">
    <property type="entry name" value="Tyr_phospatase_low_mol_wt"/>
</dbReference>
<evidence type="ECO:0000313" key="9">
    <source>
        <dbReference type="EMBL" id="KAJ9588474.1"/>
    </source>
</evidence>
<reference evidence="9" key="1">
    <citation type="journal article" date="2023" name="IScience">
        <title>Live-bearing cockroach genome reveals convergent evolutionary mechanisms linked to viviparity in insects and beyond.</title>
        <authorList>
            <person name="Fouks B."/>
            <person name="Harrison M.C."/>
            <person name="Mikhailova A.A."/>
            <person name="Marchal E."/>
            <person name="English S."/>
            <person name="Carruthers M."/>
            <person name="Jennings E.C."/>
            <person name="Chiamaka E.L."/>
            <person name="Frigard R.A."/>
            <person name="Pippel M."/>
            <person name="Attardo G.M."/>
            <person name="Benoit J.B."/>
            <person name="Bornberg-Bauer E."/>
            <person name="Tobe S.S."/>
        </authorList>
    </citation>
    <scope>NUCLEOTIDE SEQUENCE</scope>
    <source>
        <strain evidence="9">Stay&amp;Tobe</strain>
    </source>
</reference>
<feature type="active site" evidence="6">
    <location>
        <position position="18"/>
    </location>
</feature>
<dbReference type="EC" id="3.1.3.2" evidence="7"/>
<comment type="subcellular location">
    <subcellularLocation>
        <location evidence="1 7">Cytoplasm</location>
    </subcellularLocation>
</comment>
<comment type="catalytic activity">
    <reaction evidence="7">
        <text>O-phospho-L-tyrosyl-[protein] + H2O = L-tyrosyl-[protein] + phosphate</text>
        <dbReference type="Rhea" id="RHEA:10684"/>
        <dbReference type="Rhea" id="RHEA-COMP:10136"/>
        <dbReference type="Rhea" id="RHEA-COMP:20101"/>
        <dbReference type="ChEBI" id="CHEBI:15377"/>
        <dbReference type="ChEBI" id="CHEBI:43474"/>
        <dbReference type="ChEBI" id="CHEBI:46858"/>
        <dbReference type="ChEBI" id="CHEBI:61978"/>
        <dbReference type="EC" id="3.1.3.48"/>
    </reaction>
</comment>
<dbReference type="AlphaFoldDB" id="A0AAD7ZX95"/>
<sequence>MSQQKKSALFICLGNICRSPMAEAVFLHILKQMGKTEDWNVDSAALGSWHVGGGPDRRTMKVLKNNGINYSHRVRQITKDDFKKFDFIFGMDDNNMKELDSLKPSSAKAKLILLGTYDPQGERIIRDPYYDDDDAGFVKCYEQCLRSCTAFLESQS</sequence>
<dbReference type="Gene3D" id="3.40.50.2300">
    <property type="match status" value="1"/>
</dbReference>
<dbReference type="InterPro" id="IPR002115">
    <property type="entry name" value="Tyr_Pase_low_mol_wt_mml"/>
</dbReference>
<dbReference type="SMART" id="SM00226">
    <property type="entry name" value="LMWPc"/>
    <property type="match status" value="1"/>
</dbReference>
<protein>
    <recommendedName>
        <fullName evidence="7">Low molecular weight phosphotyrosine protein phosphatase</fullName>
        <shortName evidence="7">LMW-PTP</shortName>
        <shortName evidence="7">LMW-PTPase</shortName>
        <ecNumber evidence="7">3.1.3.2</ecNumber>
        <ecNumber evidence="7">3.1.3.48</ecNumber>
    </recommendedName>
    <alternativeName>
        <fullName evidence="7">Low molecular weight cytosolic acid phosphatase</fullName>
    </alternativeName>
</protein>
<evidence type="ECO:0000256" key="2">
    <source>
        <dbReference type="ARBA" id="ARBA00011063"/>
    </source>
</evidence>
<dbReference type="GO" id="GO:0005737">
    <property type="term" value="C:cytoplasm"/>
    <property type="evidence" value="ECO:0007669"/>
    <property type="project" value="UniProtKB-SubCell"/>
</dbReference>
<evidence type="ECO:0000256" key="5">
    <source>
        <dbReference type="ARBA" id="ARBA00022912"/>
    </source>
</evidence>
<dbReference type="InterPro" id="IPR036196">
    <property type="entry name" value="Ptyr_pPase_sf"/>
</dbReference>
<dbReference type="GO" id="GO:0003993">
    <property type="term" value="F:acid phosphatase activity"/>
    <property type="evidence" value="ECO:0007669"/>
    <property type="project" value="UniProtKB-UniRule"/>
</dbReference>
<comment type="similarity">
    <text evidence="2 7">Belongs to the low molecular weight phosphotyrosine protein phosphatase family.</text>
</comment>
<evidence type="ECO:0000259" key="8">
    <source>
        <dbReference type="SMART" id="SM00226"/>
    </source>
</evidence>
<proteinExistence type="inferred from homology"/>
<dbReference type="CDD" id="cd16343">
    <property type="entry name" value="LMWPTP"/>
    <property type="match status" value="1"/>
</dbReference>
<evidence type="ECO:0000313" key="10">
    <source>
        <dbReference type="Proteomes" id="UP001233999"/>
    </source>
</evidence>